<gene>
    <name evidence="5" type="ORF">FSZ17_17695</name>
</gene>
<keyword evidence="2 3" id="KW-0238">DNA-binding</keyword>
<evidence type="ECO:0000313" key="6">
    <source>
        <dbReference type="Proteomes" id="UP000321555"/>
    </source>
</evidence>
<dbReference type="NCBIfam" id="NF037937">
    <property type="entry name" value="septum_RefZ"/>
    <property type="match status" value="1"/>
</dbReference>
<dbReference type="EMBL" id="CP042593">
    <property type="protein sequence ID" value="QED48949.1"/>
    <property type="molecule type" value="Genomic_DNA"/>
</dbReference>
<dbReference type="PANTHER" id="PTHR43479:SF11">
    <property type="entry name" value="ACREF_ENVCD OPERON REPRESSOR-RELATED"/>
    <property type="match status" value="1"/>
</dbReference>
<keyword evidence="6" id="KW-1185">Reference proteome</keyword>
<dbReference type="InterPro" id="IPR009057">
    <property type="entry name" value="Homeodomain-like_sf"/>
</dbReference>
<dbReference type="KEGG" id="bda:FSZ17_17695"/>
<dbReference type="STRING" id="1742359.GCA_001439625_02710"/>
<dbReference type="SUPFAM" id="SSF48498">
    <property type="entry name" value="Tetracyclin repressor-like, C-terminal domain"/>
    <property type="match status" value="1"/>
</dbReference>
<proteinExistence type="predicted"/>
<dbReference type="PROSITE" id="PS01081">
    <property type="entry name" value="HTH_TETR_1"/>
    <property type="match status" value="1"/>
</dbReference>
<dbReference type="InterPro" id="IPR036271">
    <property type="entry name" value="Tet_transcr_reg_TetR-rel_C_sf"/>
</dbReference>
<keyword evidence="1" id="KW-0678">Repressor</keyword>
<dbReference type="InterPro" id="IPR001647">
    <property type="entry name" value="HTH_TetR"/>
</dbReference>
<evidence type="ECO:0000256" key="2">
    <source>
        <dbReference type="ARBA" id="ARBA00023125"/>
    </source>
</evidence>
<evidence type="ECO:0000256" key="3">
    <source>
        <dbReference type="PROSITE-ProRule" id="PRU00335"/>
    </source>
</evidence>
<evidence type="ECO:0000313" key="5">
    <source>
        <dbReference type="EMBL" id="QED48949.1"/>
    </source>
</evidence>
<feature type="DNA-binding region" description="H-T-H motif" evidence="3">
    <location>
        <begin position="26"/>
        <end position="45"/>
    </location>
</feature>
<dbReference type="OrthoDB" id="9789566at2"/>
<evidence type="ECO:0000259" key="4">
    <source>
        <dbReference type="PROSITE" id="PS50977"/>
    </source>
</evidence>
<name>A0A5B8ZBB5_CYTDA</name>
<dbReference type="Pfam" id="PF00440">
    <property type="entry name" value="TetR_N"/>
    <property type="match status" value="1"/>
</dbReference>
<reference evidence="6" key="1">
    <citation type="submission" date="2019-08" db="EMBL/GenBank/DDBJ databases">
        <authorList>
            <person name="Zheng X."/>
        </authorList>
    </citation>
    <scope>NUCLEOTIDE SEQUENCE [LARGE SCALE GENOMIC DNA]</scope>
    <source>
        <strain evidence="6">FJAT-25496</strain>
    </source>
</reference>
<dbReference type="RefSeq" id="WP_057772074.1">
    <property type="nucleotide sequence ID" value="NZ_CP042593.1"/>
</dbReference>
<dbReference type="PANTHER" id="PTHR43479">
    <property type="entry name" value="ACREF/ENVCD OPERON REPRESSOR-RELATED"/>
    <property type="match status" value="1"/>
</dbReference>
<dbReference type="PROSITE" id="PS50977">
    <property type="entry name" value="HTH_TETR_2"/>
    <property type="match status" value="1"/>
</dbReference>
<dbReference type="SUPFAM" id="SSF46689">
    <property type="entry name" value="Homeodomain-like"/>
    <property type="match status" value="1"/>
</dbReference>
<sequence>MIKNGKEAIVTAAIALFNSNGFDGTSIRDIAKKAKVNPANISYYFESKNGLLEHCFTAFFEGYVDSIEKGFSLLDQGAANCLKKIAENIMYYQYENIHLTRMVLREISIDSQVVREIMSTYLMKERFYLSKVMERGVKTREFRTLTSNYMILQLKGLLSMPFLNTQYMTEVLHMLPNEKYFAEKYILEIFHWIDGVLCNREIDRFYLAVK</sequence>
<evidence type="ECO:0000256" key="1">
    <source>
        <dbReference type="ARBA" id="ARBA00022491"/>
    </source>
</evidence>
<organism evidence="5 6">
    <name type="scientific">Cytobacillus dafuensis</name>
    <name type="common">Bacillus dafuensis</name>
    <dbReference type="NCBI Taxonomy" id="1742359"/>
    <lineage>
        <taxon>Bacteria</taxon>
        <taxon>Bacillati</taxon>
        <taxon>Bacillota</taxon>
        <taxon>Bacilli</taxon>
        <taxon>Bacillales</taxon>
        <taxon>Bacillaceae</taxon>
        <taxon>Cytobacillus</taxon>
    </lineage>
</organism>
<accession>A0A5B8ZBB5</accession>
<dbReference type="AlphaFoldDB" id="A0A5B8ZBB5"/>
<protein>
    <submittedName>
        <fullName evidence="5">TetR/AcrR family transcriptional regulator</fullName>
    </submittedName>
</protein>
<feature type="domain" description="HTH tetR-type" evidence="4">
    <location>
        <begin position="3"/>
        <end position="63"/>
    </location>
</feature>
<dbReference type="GO" id="GO:0003677">
    <property type="term" value="F:DNA binding"/>
    <property type="evidence" value="ECO:0007669"/>
    <property type="project" value="UniProtKB-UniRule"/>
</dbReference>
<dbReference type="InterPro" id="IPR050624">
    <property type="entry name" value="HTH-type_Tx_Regulator"/>
</dbReference>
<dbReference type="Gene3D" id="1.10.357.10">
    <property type="entry name" value="Tetracycline Repressor, domain 2"/>
    <property type="match status" value="1"/>
</dbReference>
<dbReference type="InterPro" id="IPR023772">
    <property type="entry name" value="DNA-bd_HTH_TetR-type_CS"/>
</dbReference>
<dbReference type="Proteomes" id="UP000321555">
    <property type="component" value="Chromosome"/>
</dbReference>
<dbReference type="PRINTS" id="PR00455">
    <property type="entry name" value="HTHTETR"/>
</dbReference>